<dbReference type="AlphaFoldDB" id="A0A8T0GNS0"/>
<name>A0A8T0GNS0_CERPU</name>
<feature type="compositionally biased region" description="Polar residues" evidence="1">
    <location>
        <begin position="60"/>
        <end position="94"/>
    </location>
</feature>
<sequence>MRSSEGDEENDEHGDDGLQQILQDKQKHEEDRDDRQGIASIHRGVRHSCEAERPREPTQALYTQLPSWAQAPRQTKLTQSSDHLCSTDGGPQSSSLHNLIPRLLPPFLLDFNVQPKKVPLIIHGTFPRNLVS</sequence>
<evidence type="ECO:0000313" key="2">
    <source>
        <dbReference type="EMBL" id="KAG0561226.1"/>
    </source>
</evidence>
<protein>
    <submittedName>
        <fullName evidence="2">Uncharacterized protein</fullName>
    </submittedName>
</protein>
<proteinExistence type="predicted"/>
<feature type="compositionally biased region" description="Basic and acidic residues" evidence="1">
    <location>
        <begin position="47"/>
        <end position="56"/>
    </location>
</feature>
<evidence type="ECO:0000256" key="1">
    <source>
        <dbReference type="SAM" id="MobiDB-lite"/>
    </source>
</evidence>
<dbReference type="EMBL" id="CM026430">
    <property type="protein sequence ID" value="KAG0561226.1"/>
    <property type="molecule type" value="Genomic_DNA"/>
</dbReference>
<feature type="compositionally biased region" description="Acidic residues" evidence="1">
    <location>
        <begin position="1"/>
        <end position="14"/>
    </location>
</feature>
<dbReference type="Proteomes" id="UP000822688">
    <property type="component" value="Chromosome 9"/>
</dbReference>
<organism evidence="2 3">
    <name type="scientific">Ceratodon purpureus</name>
    <name type="common">Fire moss</name>
    <name type="synonym">Dicranum purpureum</name>
    <dbReference type="NCBI Taxonomy" id="3225"/>
    <lineage>
        <taxon>Eukaryota</taxon>
        <taxon>Viridiplantae</taxon>
        <taxon>Streptophyta</taxon>
        <taxon>Embryophyta</taxon>
        <taxon>Bryophyta</taxon>
        <taxon>Bryophytina</taxon>
        <taxon>Bryopsida</taxon>
        <taxon>Dicranidae</taxon>
        <taxon>Pseudoditrichales</taxon>
        <taxon>Ditrichaceae</taxon>
        <taxon>Ceratodon</taxon>
    </lineage>
</organism>
<feature type="region of interest" description="Disordered" evidence="1">
    <location>
        <begin position="1"/>
        <end position="94"/>
    </location>
</feature>
<evidence type="ECO:0000313" key="3">
    <source>
        <dbReference type="Proteomes" id="UP000822688"/>
    </source>
</evidence>
<accession>A0A8T0GNS0</accession>
<keyword evidence="3" id="KW-1185">Reference proteome</keyword>
<gene>
    <name evidence="2" type="ORF">KC19_9G046800</name>
</gene>
<reference evidence="2" key="1">
    <citation type="submission" date="2020-06" db="EMBL/GenBank/DDBJ databases">
        <title>WGS assembly of Ceratodon purpureus strain R40.</title>
        <authorList>
            <person name="Carey S.B."/>
            <person name="Jenkins J."/>
            <person name="Shu S."/>
            <person name="Lovell J.T."/>
            <person name="Sreedasyam A."/>
            <person name="Maumus F."/>
            <person name="Tiley G.P."/>
            <person name="Fernandez-Pozo N."/>
            <person name="Barry K."/>
            <person name="Chen C."/>
            <person name="Wang M."/>
            <person name="Lipzen A."/>
            <person name="Daum C."/>
            <person name="Saski C.A."/>
            <person name="Payton A.C."/>
            <person name="Mcbreen J.C."/>
            <person name="Conrad R.E."/>
            <person name="Kollar L.M."/>
            <person name="Olsson S."/>
            <person name="Huttunen S."/>
            <person name="Landis J.B."/>
            <person name="Wickett N.J."/>
            <person name="Johnson M.G."/>
            <person name="Rensing S.A."/>
            <person name="Grimwood J."/>
            <person name="Schmutz J."/>
            <person name="Mcdaniel S.F."/>
        </authorList>
    </citation>
    <scope>NUCLEOTIDE SEQUENCE</scope>
    <source>
        <strain evidence="2">R40</strain>
    </source>
</reference>
<comment type="caution">
    <text evidence="2">The sequence shown here is derived from an EMBL/GenBank/DDBJ whole genome shotgun (WGS) entry which is preliminary data.</text>
</comment>
<feature type="compositionally biased region" description="Basic and acidic residues" evidence="1">
    <location>
        <begin position="24"/>
        <end position="36"/>
    </location>
</feature>